<evidence type="ECO:0000313" key="5">
    <source>
        <dbReference type="Proteomes" id="UP000002420"/>
    </source>
</evidence>
<dbReference type="PANTHER" id="PTHR45586">
    <property type="entry name" value="TPR REPEAT-CONTAINING PROTEIN PA4667"/>
    <property type="match status" value="1"/>
</dbReference>
<evidence type="ECO:0000256" key="3">
    <source>
        <dbReference type="PROSITE-ProRule" id="PRU00339"/>
    </source>
</evidence>
<sequence length="616" mass="67817">MSKKDKLLADAQKLMQKGQADKAINCYQEALATDPADLRVRQRLAELLAKYRRVDEARKELETIGKSLTANGFYMKAIAVYKQIEKLFPEDIAIALTLAGLNEKHGLSANALSEYKRAYDHYERLQNHVEALKALEAMQRIDTHNPNIKLKYAEVLFQQGRLDEALEAFRSLGLLLVERRDEAAFSRLAERLSQLFPDKGDFTCSVIEQKISDGGAEQAAVLLQALIKADPQRLSAWQLLVKAYRALENTARLKTVCQHFIKFFPSELFPREQLIRALLDEQETSAALTLMDESEQLFIAAGAAGTLREFYLALNDLVPINVRILKGCARACEAAGMSEEAASFAAKIGSLAGLGGGQPAVAVPAEEELAADEIEELLPEVEPEIELEMQAVGQAEEGVSPAATHGTGPRELDISDFSVAKASLEADFYEIEVELDEDLGAAAVAPADTWFETVNDIFDNIQTETGKVRFGAGMENGDAQSQYDLGLAFHEMGLYDEAINALRQAAEDPERRVSCLILQGACLRDKGELQLAENALRALLTLPSLSTEDSCALKYELALTLTVVGKNDEAWTLLEEVERINPAYRDVSARLHDASEGKSVGGLDFSEDELLDFELK</sequence>
<dbReference type="InterPro" id="IPR051012">
    <property type="entry name" value="CellSynth/LPSAsmb/PSIAsmb"/>
</dbReference>
<dbReference type="SMART" id="SM00028">
    <property type="entry name" value="TPR"/>
    <property type="match status" value="5"/>
</dbReference>
<feature type="repeat" description="TPR" evidence="3">
    <location>
        <begin position="4"/>
        <end position="37"/>
    </location>
</feature>
<dbReference type="InterPro" id="IPR019734">
    <property type="entry name" value="TPR_rpt"/>
</dbReference>
<dbReference type="PANTHER" id="PTHR45586:SF1">
    <property type="entry name" value="LIPOPOLYSACCHARIDE ASSEMBLY PROTEIN B"/>
    <property type="match status" value="1"/>
</dbReference>
<proteinExistence type="predicted"/>
<dbReference type="Gene3D" id="1.25.40.10">
    <property type="entry name" value="Tetratricopeptide repeat domain"/>
    <property type="match status" value="4"/>
</dbReference>
<accession>B3E7A2</accession>
<dbReference type="InterPro" id="IPR011990">
    <property type="entry name" value="TPR-like_helical_dom_sf"/>
</dbReference>
<dbReference type="Proteomes" id="UP000002420">
    <property type="component" value="Chromosome"/>
</dbReference>
<dbReference type="EMBL" id="CP001089">
    <property type="protein sequence ID" value="ACD94982.1"/>
    <property type="molecule type" value="Genomic_DNA"/>
</dbReference>
<dbReference type="RefSeq" id="WP_012469330.1">
    <property type="nucleotide sequence ID" value="NC_010814.1"/>
</dbReference>
<dbReference type="PROSITE" id="PS50005">
    <property type="entry name" value="TPR"/>
    <property type="match status" value="2"/>
</dbReference>
<dbReference type="Pfam" id="PF13432">
    <property type="entry name" value="TPR_16"/>
    <property type="match status" value="1"/>
</dbReference>
<organism evidence="4 5">
    <name type="scientific">Trichlorobacter lovleyi (strain ATCC BAA-1151 / DSM 17278 / SZ)</name>
    <name type="common">Geobacter lovleyi</name>
    <dbReference type="NCBI Taxonomy" id="398767"/>
    <lineage>
        <taxon>Bacteria</taxon>
        <taxon>Pseudomonadati</taxon>
        <taxon>Thermodesulfobacteriota</taxon>
        <taxon>Desulfuromonadia</taxon>
        <taxon>Geobacterales</taxon>
        <taxon>Geobacteraceae</taxon>
        <taxon>Trichlorobacter</taxon>
    </lineage>
</organism>
<dbReference type="eggNOG" id="COG0457">
    <property type="taxonomic scope" value="Bacteria"/>
</dbReference>
<dbReference type="OrthoDB" id="5482461at2"/>
<reference evidence="4 5" key="1">
    <citation type="submission" date="2008-05" db="EMBL/GenBank/DDBJ databases">
        <title>Complete sequence of chromosome of Geobacter lovleyi SZ.</title>
        <authorList>
            <consortium name="US DOE Joint Genome Institute"/>
            <person name="Lucas S."/>
            <person name="Copeland A."/>
            <person name="Lapidus A."/>
            <person name="Glavina del Rio T."/>
            <person name="Dalin E."/>
            <person name="Tice H."/>
            <person name="Bruce D."/>
            <person name="Goodwin L."/>
            <person name="Pitluck S."/>
            <person name="Chertkov O."/>
            <person name="Meincke L."/>
            <person name="Brettin T."/>
            <person name="Detter J.C."/>
            <person name="Han C."/>
            <person name="Tapia R."/>
            <person name="Kuske C.R."/>
            <person name="Schmutz J."/>
            <person name="Larimer F."/>
            <person name="Land M."/>
            <person name="Hauser L."/>
            <person name="Kyrpides N."/>
            <person name="Mikhailova N."/>
            <person name="Sung Y."/>
            <person name="Fletcher K.E."/>
            <person name="Ritalahti K.M."/>
            <person name="Loeffler F.E."/>
            <person name="Richardson P."/>
        </authorList>
    </citation>
    <scope>NUCLEOTIDE SEQUENCE [LARGE SCALE GENOMIC DNA]</scope>
    <source>
        <strain evidence="5">ATCC BAA-1151 / DSM 17278 / SZ</strain>
    </source>
</reference>
<gene>
    <name evidence="4" type="ordered locus">Glov_1260</name>
</gene>
<dbReference type="STRING" id="398767.Glov_1260"/>
<protein>
    <submittedName>
        <fullName evidence="4">TPR repeat-containing protein</fullName>
    </submittedName>
</protein>
<name>B3E7A2_TRIL1</name>
<dbReference type="KEGG" id="glo:Glov_1260"/>
<keyword evidence="2 3" id="KW-0802">TPR repeat</keyword>
<feature type="repeat" description="TPR" evidence="3">
    <location>
        <begin position="479"/>
        <end position="512"/>
    </location>
</feature>
<dbReference type="SUPFAM" id="SSF48452">
    <property type="entry name" value="TPR-like"/>
    <property type="match status" value="3"/>
</dbReference>
<dbReference type="Pfam" id="PF14559">
    <property type="entry name" value="TPR_19"/>
    <property type="match status" value="2"/>
</dbReference>
<keyword evidence="1" id="KW-0677">Repeat</keyword>
<evidence type="ECO:0000256" key="2">
    <source>
        <dbReference type="ARBA" id="ARBA00022803"/>
    </source>
</evidence>
<keyword evidence="5" id="KW-1185">Reference proteome</keyword>
<dbReference type="AlphaFoldDB" id="B3E7A2"/>
<dbReference type="HOGENOM" id="CLU_367920_0_0_7"/>
<evidence type="ECO:0000313" key="4">
    <source>
        <dbReference type="EMBL" id="ACD94982.1"/>
    </source>
</evidence>
<evidence type="ECO:0000256" key="1">
    <source>
        <dbReference type="ARBA" id="ARBA00022737"/>
    </source>
</evidence>